<name>A0A2G5DC68_AQUCA</name>
<accession>A0A2G5DC68</accession>
<feature type="compositionally biased region" description="Basic and acidic residues" evidence="1">
    <location>
        <begin position="177"/>
        <end position="186"/>
    </location>
</feature>
<feature type="region of interest" description="Disordered" evidence="1">
    <location>
        <begin position="246"/>
        <end position="305"/>
    </location>
</feature>
<evidence type="ECO:0000313" key="2">
    <source>
        <dbReference type="EMBL" id="PIA40817.1"/>
    </source>
</evidence>
<dbReference type="Proteomes" id="UP000230069">
    <property type="component" value="Unassembled WGS sequence"/>
</dbReference>
<feature type="region of interest" description="Disordered" evidence="1">
    <location>
        <begin position="164"/>
        <end position="191"/>
    </location>
</feature>
<feature type="compositionally biased region" description="Basic residues" evidence="1">
    <location>
        <begin position="246"/>
        <end position="256"/>
    </location>
</feature>
<feature type="compositionally biased region" description="Polar residues" evidence="1">
    <location>
        <begin position="258"/>
        <end position="268"/>
    </location>
</feature>
<gene>
    <name evidence="2" type="ORF">AQUCO_02400109v1</name>
</gene>
<dbReference type="PANTHER" id="PTHR33167:SF26">
    <property type="entry name" value="EXPRESSED PROTEIN"/>
    <property type="match status" value="1"/>
</dbReference>
<dbReference type="OrthoDB" id="1928288at2759"/>
<feature type="compositionally biased region" description="Polar residues" evidence="1">
    <location>
        <begin position="167"/>
        <end position="176"/>
    </location>
</feature>
<sequence length="320" mass="36233">MGTTLQHAVDLLAILPKKHKIYGIHNSDFREVFENHFLQNPLTGGSMDRRLEQFNQESVRITMLKHEEIFKEQVRELHRLYKVQKMLMTEMRKIEPNLHSPTTPSSRPVRVAGKCIDIDNRPGFWTTATTSETNQIAFTSWNHSSSNQPNVGYNFHPLFSMRADPSLQEQSSSCSRDTSKTPKGFDLEQPAEEISNNISAIEDSVEPNLLRPSKDIINSNNSCNPSFHIDGEGEIELTLSIGLGTSKKKTKHRKPHTSQELGSSSSSNYDRRQLESSLSMRSDRGEECSDPTNSTSTATCDRETLQQPPWLFQALSLNRT</sequence>
<dbReference type="EMBL" id="KZ305041">
    <property type="protein sequence ID" value="PIA40818.1"/>
    <property type="molecule type" value="Genomic_DNA"/>
</dbReference>
<evidence type="ECO:0000256" key="1">
    <source>
        <dbReference type="SAM" id="MobiDB-lite"/>
    </source>
</evidence>
<dbReference type="EMBL" id="KZ305041">
    <property type="protein sequence ID" value="PIA40817.1"/>
    <property type="molecule type" value="Genomic_DNA"/>
</dbReference>
<keyword evidence="3" id="KW-1185">Reference proteome</keyword>
<protein>
    <submittedName>
        <fullName evidence="2">Uncharacterized protein</fullName>
    </submittedName>
</protein>
<feature type="compositionally biased region" description="Polar residues" evidence="1">
    <location>
        <begin position="290"/>
        <end position="299"/>
    </location>
</feature>
<dbReference type="PANTHER" id="PTHR33167">
    <property type="entry name" value="TRANSCRIPTION FACTOR, PUTATIVE (DUF863)-RELATED"/>
    <property type="match status" value="1"/>
</dbReference>
<organism evidence="2 3">
    <name type="scientific">Aquilegia coerulea</name>
    <name type="common">Rocky mountain columbine</name>
    <dbReference type="NCBI Taxonomy" id="218851"/>
    <lineage>
        <taxon>Eukaryota</taxon>
        <taxon>Viridiplantae</taxon>
        <taxon>Streptophyta</taxon>
        <taxon>Embryophyta</taxon>
        <taxon>Tracheophyta</taxon>
        <taxon>Spermatophyta</taxon>
        <taxon>Magnoliopsida</taxon>
        <taxon>Ranunculales</taxon>
        <taxon>Ranunculaceae</taxon>
        <taxon>Thalictroideae</taxon>
        <taxon>Aquilegia</taxon>
    </lineage>
</organism>
<dbReference type="AlphaFoldDB" id="A0A2G5DC68"/>
<dbReference type="STRING" id="218851.A0A2G5DC68"/>
<evidence type="ECO:0000313" key="3">
    <source>
        <dbReference type="Proteomes" id="UP000230069"/>
    </source>
</evidence>
<reference evidence="2 3" key="1">
    <citation type="submission" date="2017-09" db="EMBL/GenBank/DDBJ databases">
        <title>WGS assembly of Aquilegia coerulea Goldsmith.</title>
        <authorList>
            <person name="Hodges S."/>
            <person name="Kramer E."/>
            <person name="Nordborg M."/>
            <person name="Tomkins J."/>
            <person name="Borevitz J."/>
            <person name="Derieg N."/>
            <person name="Yan J."/>
            <person name="Mihaltcheva S."/>
            <person name="Hayes R.D."/>
            <person name="Rokhsar D."/>
        </authorList>
    </citation>
    <scope>NUCLEOTIDE SEQUENCE [LARGE SCALE GENOMIC DNA]</scope>
    <source>
        <strain evidence="3">cv. Goldsmith</strain>
    </source>
</reference>
<proteinExistence type="predicted"/>
<dbReference type="EMBL" id="KZ305041">
    <property type="protein sequence ID" value="PIA40819.1"/>
    <property type="molecule type" value="Genomic_DNA"/>
</dbReference>